<dbReference type="PANTHER" id="PTHR45631">
    <property type="entry name" value="OS07G0107800 PROTEIN-RELATED"/>
    <property type="match status" value="1"/>
</dbReference>
<evidence type="ECO:0000313" key="13">
    <source>
        <dbReference type="Proteomes" id="UP001497522"/>
    </source>
</evidence>
<dbReference type="Gene3D" id="3.30.200.20">
    <property type="entry name" value="Phosphorylase Kinase, domain 1"/>
    <property type="match status" value="1"/>
</dbReference>
<dbReference type="SUPFAM" id="SSF56112">
    <property type="entry name" value="Protein kinase-like (PK-like)"/>
    <property type="match status" value="1"/>
</dbReference>
<dbReference type="EMBL" id="OZ023718">
    <property type="protein sequence ID" value="CAK9867173.1"/>
    <property type="molecule type" value="Genomic_DNA"/>
</dbReference>
<dbReference type="InterPro" id="IPR024788">
    <property type="entry name" value="Malectin-like_Carb-bd_dom"/>
</dbReference>
<dbReference type="SUPFAM" id="SSF52058">
    <property type="entry name" value="L domain-like"/>
    <property type="match status" value="1"/>
</dbReference>
<dbReference type="PANTHER" id="PTHR45631:SF68">
    <property type="entry name" value="REPEAT FAMILY PROTEIN, PUTATIVE, EXPRESSED-RELATED"/>
    <property type="match status" value="1"/>
</dbReference>
<protein>
    <recommendedName>
        <fullName evidence="2">non-specific serine/threonine protein kinase</fullName>
        <ecNumber evidence="2">2.7.11.1</ecNumber>
    </recommendedName>
</protein>
<dbReference type="InterPro" id="IPR011009">
    <property type="entry name" value="Kinase-like_dom_sf"/>
</dbReference>
<evidence type="ECO:0000256" key="1">
    <source>
        <dbReference type="ARBA" id="ARBA00004167"/>
    </source>
</evidence>
<dbReference type="Gene3D" id="1.10.510.10">
    <property type="entry name" value="Transferase(Phosphotransferase) domain 1"/>
    <property type="match status" value="1"/>
</dbReference>
<dbReference type="Pfam" id="PF00560">
    <property type="entry name" value="LRR_1"/>
    <property type="match status" value="1"/>
</dbReference>
<evidence type="ECO:0000256" key="6">
    <source>
        <dbReference type="ARBA" id="ARBA00022989"/>
    </source>
</evidence>
<dbReference type="EC" id="2.7.11.1" evidence="2"/>
<feature type="transmembrane region" description="Helical" evidence="10">
    <location>
        <begin position="556"/>
        <end position="582"/>
    </location>
</feature>
<evidence type="ECO:0000256" key="9">
    <source>
        <dbReference type="ARBA" id="ARBA00048679"/>
    </source>
</evidence>
<dbReference type="Pfam" id="PF12819">
    <property type="entry name" value="Malectin_like"/>
    <property type="match status" value="1"/>
</dbReference>
<comment type="catalytic activity">
    <reaction evidence="9">
        <text>L-seryl-[protein] + ATP = O-phospho-L-seryl-[protein] + ADP + H(+)</text>
        <dbReference type="Rhea" id="RHEA:17989"/>
        <dbReference type="Rhea" id="RHEA-COMP:9863"/>
        <dbReference type="Rhea" id="RHEA-COMP:11604"/>
        <dbReference type="ChEBI" id="CHEBI:15378"/>
        <dbReference type="ChEBI" id="CHEBI:29999"/>
        <dbReference type="ChEBI" id="CHEBI:30616"/>
        <dbReference type="ChEBI" id="CHEBI:83421"/>
        <dbReference type="ChEBI" id="CHEBI:456216"/>
        <dbReference type="EC" id="2.7.11.1"/>
    </reaction>
</comment>
<comment type="subcellular location">
    <subcellularLocation>
        <location evidence="1">Membrane</location>
        <topology evidence="1">Single-pass membrane protein</topology>
    </subcellularLocation>
</comment>
<dbReference type="Gene3D" id="3.80.10.10">
    <property type="entry name" value="Ribonuclease Inhibitor"/>
    <property type="match status" value="1"/>
</dbReference>
<evidence type="ECO:0000256" key="7">
    <source>
        <dbReference type="ARBA" id="ARBA00023136"/>
    </source>
</evidence>
<feature type="transmembrane region" description="Helical" evidence="10">
    <location>
        <begin position="12"/>
        <end position="30"/>
    </location>
</feature>
<name>A0ABP1AX37_9BRYO</name>
<proteinExistence type="predicted"/>
<evidence type="ECO:0000256" key="10">
    <source>
        <dbReference type="SAM" id="Phobius"/>
    </source>
</evidence>
<sequence>MQQHQQAAAPTGTLVMIFFGSRVFFAVVALDSGGSGFISLDCGGDQEYTDSNNITWIPDNTSFVQTGSVATLPTANNQSSIPQSLTRLRYFPNNQSKNCYTLPANLSTRYLIRATFLYGNYDGATTNPIFDISLDATIWATITILNATETYYQEIVAIAQSRSSTFSVCLLNVNQGTPFLSSLELRPLFGSIYGLSYLSAAYLSSMLRINFGAPSFASVRYPYDPVDRIWMSDQAALAETTSLLQNVGSNVTSISTTRSVTVTSAFDQPPQLVMQTAAVGNNGILSYRSRLNGFPSQAYAVSYFAEIQVLKPTDIRSFIFNTNIADPTFVDQNLNLQQDANGPFIAFEPGYSNVTIPQYVDYSLTRTPNSTLNPIINALEIYKIVTKVSTTNYADVLALSSLASQLPPQHSQGDPCLPVEWDWVSCNNASPPQVTTIALSNKNLSGTVPNNLATMTALQSISLDYNNFTGPIPDLSSLSSLQFLNLEDNDLSGDFPLWLANLPSLTALWVDNNNLTGSVPQSLLNRAGLQTRFYDNPFLCTNTSCMTNLPKSHTNVVAVVAGVVGGVLALFLVLGAVGTCFYCRHIQQLPKGGSTKITETSFDQARYFQLPELKAATNNFTTKIGEGGFGPVYYGKTKENQEIAVKVLAGDSRQGAREFTNEVTLLSRVHHRNLVAMIGYCQHAKDRILVYEYMPNGSLHDCLHVSDPLDWMTRLNIAHDAAKGLEYLHTGCSPGIIHRDVKSSNILLTNKMVAKVSDFGLSKLTSDEFTHISSTIQGTIGYLDPEYYQLQQLTMKSDVYSFGVVLLELISGREPISPKQIDFSLVTWARGLLQRGNIESIVDPALGQFYSSESMWKFAELAISCVEPSSFHRPAMCDVFQGILEAIKLETGMSMNASDPRSKAASLAICPTSPGYFDNDYLGGEGGYPIISVDLRTSFVEPTLR</sequence>
<dbReference type="PROSITE" id="PS50011">
    <property type="entry name" value="PROTEIN_KINASE_DOM"/>
    <property type="match status" value="1"/>
</dbReference>
<dbReference type="InterPro" id="IPR000719">
    <property type="entry name" value="Prot_kinase_dom"/>
</dbReference>
<dbReference type="InterPro" id="IPR008271">
    <property type="entry name" value="Ser/Thr_kinase_AS"/>
</dbReference>
<dbReference type="Gene3D" id="2.60.120.430">
    <property type="entry name" value="Galactose-binding lectin"/>
    <property type="match status" value="2"/>
</dbReference>
<feature type="domain" description="Protein kinase" evidence="11">
    <location>
        <begin position="618"/>
        <end position="887"/>
    </location>
</feature>
<dbReference type="SMART" id="SM00220">
    <property type="entry name" value="S_TKc"/>
    <property type="match status" value="1"/>
</dbReference>
<evidence type="ECO:0000313" key="12">
    <source>
        <dbReference type="EMBL" id="CAK9867173.1"/>
    </source>
</evidence>
<evidence type="ECO:0000259" key="11">
    <source>
        <dbReference type="PROSITE" id="PS50011"/>
    </source>
</evidence>
<dbReference type="Pfam" id="PF07714">
    <property type="entry name" value="PK_Tyr_Ser-Thr"/>
    <property type="match status" value="1"/>
</dbReference>
<evidence type="ECO:0000256" key="5">
    <source>
        <dbReference type="ARBA" id="ARBA00022737"/>
    </source>
</evidence>
<dbReference type="Proteomes" id="UP001497522">
    <property type="component" value="Chromosome 17"/>
</dbReference>
<keyword evidence="4 10" id="KW-0812">Transmembrane</keyword>
<evidence type="ECO:0000256" key="3">
    <source>
        <dbReference type="ARBA" id="ARBA00022614"/>
    </source>
</evidence>
<keyword evidence="6 10" id="KW-1133">Transmembrane helix</keyword>
<dbReference type="InterPro" id="IPR001611">
    <property type="entry name" value="Leu-rich_rpt"/>
</dbReference>
<gene>
    <name evidence="12" type="ORF">CSSPJE1EN2_LOCUS10168</name>
</gene>
<evidence type="ECO:0000256" key="4">
    <source>
        <dbReference type="ARBA" id="ARBA00022692"/>
    </source>
</evidence>
<dbReference type="PROSITE" id="PS00108">
    <property type="entry name" value="PROTEIN_KINASE_ST"/>
    <property type="match status" value="1"/>
</dbReference>
<keyword evidence="5" id="KW-0677">Repeat</keyword>
<dbReference type="InterPro" id="IPR001245">
    <property type="entry name" value="Ser-Thr/Tyr_kinase_cat_dom"/>
</dbReference>
<dbReference type="InterPro" id="IPR032675">
    <property type="entry name" value="LRR_dom_sf"/>
</dbReference>
<keyword evidence="13" id="KW-1185">Reference proteome</keyword>
<keyword evidence="3" id="KW-0433">Leucine-rich repeat</keyword>
<accession>A0ABP1AX37</accession>
<dbReference type="CDD" id="cd14066">
    <property type="entry name" value="STKc_IRAK"/>
    <property type="match status" value="1"/>
</dbReference>
<organism evidence="12 13">
    <name type="scientific">Sphagnum jensenii</name>
    <dbReference type="NCBI Taxonomy" id="128206"/>
    <lineage>
        <taxon>Eukaryota</taxon>
        <taxon>Viridiplantae</taxon>
        <taxon>Streptophyta</taxon>
        <taxon>Embryophyta</taxon>
        <taxon>Bryophyta</taxon>
        <taxon>Sphagnophytina</taxon>
        <taxon>Sphagnopsida</taxon>
        <taxon>Sphagnales</taxon>
        <taxon>Sphagnaceae</taxon>
        <taxon>Sphagnum</taxon>
    </lineage>
</organism>
<comment type="catalytic activity">
    <reaction evidence="8">
        <text>L-threonyl-[protein] + ATP = O-phospho-L-threonyl-[protein] + ADP + H(+)</text>
        <dbReference type="Rhea" id="RHEA:46608"/>
        <dbReference type="Rhea" id="RHEA-COMP:11060"/>
        <dbReference type="Rhea" id="RHEA-COMP:11605"/>
        <dbReference type="ChEBI" id="CHEBI:15378"/>
        <dbReference type="ChEBI" id="CHEBI:30013"/>
        <dbReference type="ChEBI" id="CHEBI:30616"/>
        <dbReference type="ChEBI" id="CHEBI:61977"/>
        <dbReference type="ChEBI" id="CHEBI:456216"/>
        <dbReference type="EC" id="2.7.11.1"/>
    </reaction>
</comment>
<evidence type="ECO:0000256" key="2">
    <source>
        <dbReference type="ARBA" id="ARBA00012513"/>
    </source>
</evidence>
<reference evidence="12" key="1">
    <citation type="submission" date="2024-03" db="EMBL/GenBank/DDBJ databases">
        <authorList>
            <consortium name="ELIXIR-Norway"/>
            <consortium name="Elixir Norway"/>
        </authorList>
    </citation>
    <scope>NUCLEOTIDE SEQUENCE</scope>
</reference>
<keyword evidence="7 10" id="KW-0472">Membrane</keyword>
<evidence type="ECO:0000256" key="8">
    <source>
        <dbReference type="ARBA" id="ARBA00047899"/>
    </source>
</evidence>